<evidence type="ECO:0000256" key="9">
    <source>
        <dbReference type="HAMAP-Rule" id="MF_01401"/>
    </source>
</evidence>
<dbReference type="SUPFAM" id="SSF51316">
    <property type="entry name" value="Mss4-like"/>
    <property type="match status" value="1"/>
</dbReference>
<comment type="similarity">
    <text evidence="9">Belongs to the MsrA Met sulfoxide reductase family.</text>
</comment>
<gene>
    <name evidence="10" type="primary">msrAB</name>
    <name evidence="9" type="synonym">msrA</name>
    <name evidence="8" type="synonym">msrB</name>
    <name evidence="10" type="ORF">GJU80_07830</name>
</gene>
<keyword evidence="2 8" id="KW-0560">Oxidoreductase</keyword>
<dbReference type="Gene3D" id="3.30.1060.10">
    <property type="entry name" value="Peptide methionine sulphoxide reductase MsrA"/>
    <property type="match status" value="1"/>
</dbReference>
<dbReference type="GO" id="GO:0034599">
    <property type="term" value="P:cellular response to oxidative stress"/>
    <property type="evidence" value="ECO:0007669"/>
    <property type="project" value="TreeGrafter"/>
</dbReference>
<evidence type="ECO:0000313" key="10">
    <source>
        <dbReference type="EMBL" id="MRN38389.1"/>
    </source>
</evidence>
<protein>
    <recommendedName>
        <fullName evidence="8 9">Multifunctional fusion protein</fullName>
    </recommendedName>
    <domain>
        <recommendedName>
            <fullName evidence="9">Peptide methionine sulfoxide reductase MsrA</fullName>
            <shortName evidence="9">Protein-methionine-S-oxide reductase</shortName>
            <ecNumber evidence="9">1.8.4.11</ecNumber>
        </recommendedName>
        <alternativeName>
            <fullName evidence="9">Peptide-methionine (S)-S-oxide reductase</fullName>
            <shortName evidence="9">Peptide Met(O) reductase</shortName>
        </alternativeName>
    </domain>
    <domain>
        <recommendedName>
            <fullName evidence="8">Peptide methionine sulfoxide reductase MsrB</fullName>
            <ecNumber evidence="8">1.8.4.12</ecNumber>
        </recommendedName>
        <alternativeName>
            <fullName evidence="8">Peptide-methionine (R)-S-oxide reductase</fullName>
        </alternativeName>
    </domain>
</protein>
<dbReference type="InterPro" id="IPR002569">
    <property type="entry name" value="Met_Sox_Rdtase_MsrA_dom"/>
</dbReference>
<dbReference type="HAMAP" id="MF_01401">
    <property type="entry name" value="MsrA"/>
    <property type="match status" value="1"/>
</dbReference>
<evidence type="ECO:0000256" key="2">
    <source>
        <dbReference type="ARBA" id="ARBA00023002"/>
    </source>
</evidence>
<evidence type="ECO:0000256" key="5">
    <source>
        <dbReference type="ARBA" id="ARBA00047806"/>
    </source>
</evidence>
<dbReference type="NCBIfam" id="NF010625">
    <property type="entry name" value="PRK14018.1"/>
    <property type="match status" value="1"/>
</dbReference>
<dbReference type="NCBIfam" id="TIGR00357">
    <property type="entry name" value="peptide-methionine (R)-S-oxide reductase MsrB"/>
    <property type="match status" value="1"/>
</dbReference>
<dbReference type="InterPro" id="IPR050162">
    <property type="entry name" value="MsrA_MetSO_reductase"/>
</dbReference>
<comment type="similarity">
    <text evidence="1">In the C-terminal section; belongs to the MsrB Met sulfoxide reductase family.</text>
</comment>
<comment type="caution">
    <text evidence="8">Lacks conserved residue(s) required for the propagation of feature annotation.</text>
</comment>
<reference evidence="10" key="1">
    <citation type="journal article" name="Emerg. Infect. Dis.">
        <title>Two cases of a newly characterized neisseria species.</title>
        <authorList>
            <person name="Mustapha M."/>
            <person name="Lemos A.P.S."/>
            <person name="Harrison L.H."/>
            <person name="Vantyne D."/>
            <person name="Sacchi C.T."/>
        </authorList>
    </citation>
    <scope>NUCLEOTIDE SEQUENCE</scope>
    <source>
        <strain evidence="10">N.95.16</strain>
    </source>
</reference>
<evidence type="ECO:0000313" key="11">
    <source>
        <dbReference type="Proteomes" id="UP000486297"/>
    </source>
</evidence>
<evidence type="ECO:0000256" key="7">
    <source>
        <dbReference type="ARBA" id="ARBA00048782"/>
    </source>
</evidence>
<dbReference type="PANTHER" id="PTHR42799:SF2">
    <property type="entry name" value="MITOCHONDRIAL PEPTIDE METHIONINE SULFOXIDE REDUCTASE"/>
    <property type="match status" value="1"/>
</dbReference>
<dbReference type="Pfam" id="PF01641">
    <property type="entry name" value="SelR"/>
    <property type="match status" value="1"/>
</dbReference>
<dbReference type="GO" id="GO:0033743">
    <property type="term" value="F:peptide-methionine (R)-S-oxide reductase activity"/>
    <property type="evidence" value="ECO:0007669"/>
    <property type="project" value="UniProtKB-UniRule"/>
</dbReference>
<feature type="active site" description="Nucleophile" evidence="8">
    <location>
        <position position="293"/>
    </location>
</feature>
<dbReference type="GO" id="GO:0008113">
    <property type="term" value="F:peptide-methionine (S)-S-oxide reductase activity"/>
    <property type="evidence" value="ECO:0007669"/>
    <property type="project" value="UniProtKB-UniRule"/>
</dbReference>
<dbReference type="HAMAP" id="MF_01400">
    <property type="entry name" value="MsrB"/>
    <property type="match status" value="1"/>
</dbReference>
<comment type="catalytic activity">
    <reaction evidence="6 8">
        <text>L-methionyl-[protein] + [thioredoxin]-disulfide + H2O = L-methionyl-(R)-S-oxide-[protein] + [thioredoxin]-dithiol</text>
        <dbReference type="Rhea" id="RHEA:24164"/>
        <dbReference type="Rhea" id="RHEA-COMP:10698"/>
        <dbReference type="Rhea" id="RHEA-COMP:10700"/>
        <dbReference type="Rhea" id="RHEA-COMP:12313"/>
        <dbReference type="Rhea" id="RHEA-COMP:12314"/>
        <dbReference type="ChEBI" id="CHEBI:15377"/>
        <dbReference type="ChEBI" id="CHEBI:16044"/>
        <dbReference type="ChEBI" id="CHEBI:29950"/>
        <dbReference type="ChEBI" id="CHEBI:45764"/>
        <dbReference type="ChEBI" id="CHEBI:50058"/>
        <dbReference type="EC" id="1.8.4.12"/>
    </reaction>
</comment>
<dbReference type="EC" id="1.8.4.11" evidence="9"/>
<organism evidence="10 11">
    <name type="scientific">Neisseria brasiliensis</name>
    <dbReference type="NCBI Taxonomy" id="2666100"/>
    <lineage>
        <taxon>Bacteria</taxon>
        <taxon>Pseudomonadati</taxon>
        <taxon>Pseudomonadota</taxon>
        <taxon>Betaproteobacteria</taxon>
        <taxon>Neisseriales</taxon>
        <taxon>Neisseriaceae</taxon>
        <taxon>Neisseria</taxon>
    </lineage>
</organism>
<dbReference type="InterPro" id="IPR002579">
    <property type="entry name" value="Met_Sox_Rdtase_MsrB_dom"/>
</dbReference>
<dbReference type="AlphaFoldDB" id="A0A5Q3S4W7"/>
<sequence>MTMTHTIYLAGGCFWGVEAYFRRIHGVAEAVSGYANGRTENPSYEDVCHRNTGHAEAVKVVFDDEKISLANVLQYYFRIIDPTLLNRQGNDVGEQYRTGIYYTEAGDKAVIRATLAAEQQKHAAPIVVECEPLQHFYPAEDYHQDYLGKNPNGYCHIDIRLAHKPLSADNTAPRVFSKPSESEIRAKLSDEEYYVTQQSGTERPFSHAYDHLFEPGIYVDIVSGEPLFSSADKFDSGCGWPSFAKPIAREHITALEDLSHNMRRIEVRSKVADSHLGHVFPDGPQALGGLRFCINGASLRFIPLEKMDEEGYGEWKYLIEAV</sequence>
<comment type="catalytic activity">
    <reaction evidence="7 9">
        <text>[thioredoxin]-disulfide + L-methionine + H2O = L-methionine (S)-S-oxide + [thioredoxin]-dithiol</text>
        <dbReference type="Rhea" id="RHEA:19993"/>
        <dbReference type="Rhea" id="RHEA-COMP:10698"/>
        <dbReference type="Rhea" id="RHEA-COMP:10700"/>
        <dbReference type="ChEBI" id="CHEBI:15377"/>
        <dbReference type="ChEBI" id="CHEBI:29950"/>
        <dbReference type="ChEBI" id="CHEBI:50058"/>
        <dbReference type="ChEBI" id="CHEBI:57844"/>
        <dbReference type="ChEBI" id="CHEBI:58772"/>
        <dbReference type="EC" id="1.8.4.11"/>
    </reaction>
</comment>
<evidence type="ECO:0000256" key="8">
    <source>
        <dbReference type="HAMAP-Rule" id="MF_01400"/>
    </source>
</evidence>
<accession>A0A5Q3S4W7</accession>
<keyword evidence="11" id="KW-1185">Reference proteome</keyword>
<dbReference type="InterPro" id="IPR011057">
    <property type="entry name" value="Mss4-like_sf"/>
</dbReference>
<dbReference type="Gene3D" id="2.170.150.20">
    <property type="entry name" value="Peptide methionine sulfoxide reductase"/>
    <property type="match status" value="1"/>
</dbReference>
<dbReference type="PROSITE" id="PS51790">
    <property type="entry name" value="MSRB"/>
    <property type="match status" value="1"/>
</dbReference>
<comment type="function">
    <text evidence="4 9">Has an important function as a repair enzyme for proteins that have been inactivated by oxidation. Catalyzes the reversible oxidation-reduction of methionine sulfoxide in proteins to methionine.</text>
</comment>
<name>A0A5Q3S4W7_9NEIS</name>
<dbReference type="Pfam" id="PF01625">
    <property type="entry name" value="PMSR"/>
    <property type="match status" value="1"/>
</dbReference>
<comment type="similarity">
    <text evidence="8">Belongs to the MsrB Met sulfoxide reductase family.</text>
</comment>
<dbReference type="EMBL" id="WJXO01000001">
    <property type="protein sequence ID" value="MRN38389.1"/>
    <property type="molecule type" value="Genomic_DNA"/>
</dbReference>
<evidence type="ECO:0000256" key="1">
    <source>
        <dbReference type="ARBA" id="ARBA00008076"/>
    </source>
</evidence>
<evidence type="ECO:0000256" key="6">
    <source>
        <dbReference type="ARBA" id="ARBA00048488"/>
    </source>
</evidence>
<dbReference type="EC" id="1.8.4.12" evidence="8"/>
<dbReference type="GO" id="GO:0005737">
    <property type="term" value="C:cytoplasm"/>
    <property type="evidence" value="ECO:0007669"/>
    <property type="project" value="TreeGrafter"/>
</dbReference>
<dbReference type="InterPro" id="IPR036509">
    <property type="entry name" value="Met_Sox_Rdtase_MsrA_sf"/>
</dbReference>
<comment type="caution">
    <text evidence="10">The sequence shown here is derived from an EMBL/GenBank/DDBJ whole genome shotgun (WGS) entry which is preliminary data.</text>
</comment>
<comment type="catalytic activity">
    <reaction evidence="5 9">
        <text>L-methionyl-[protein] + [thioredoxin]-disulfide + H2O = L-methionyl-(S)-S-oxide-[protein] + [thioredoxin]-dithiol</text>
        <dbReference type="Rhea" id="RHEA:14217"/>
        <dbReference type="Rhea" id="RHEA-COMP:10698"/>
        <dbReference type="Rhea" id="RHEA-COMP:10700"/>
        <dbReference type="Rhea" id="RHEA-COMP:12313"/>
        <dbReference type="Rhea" id="RHEA-COMP:12315"/>
        <dbReference type="ChEBI" id="CHEBI:15377"/>
        <dbReference type="ChEBI" id="CHEBI:16044"/>
        <dbReference type="ChEBI" id="CHEBI:29950"/>
        <dbReference type="ChEBI" id="CHEBI:44120"/>
        <dbReference type="ChEBI" id="CHEBI:50058"/>
        <dbReference type="EC" id="1.8.4.11"/>
    </reaction>
</comment>
<dbReference type="PANTHER" id="PTHR42799">
    <property type="entry name" value="MITOCHONDRIAL PEPTIDE METHIONINE SULFOXIDE REDUCTASE"/>
    <property type="match status" value="1"/>
</dbReference>
<keyword evidence="3" id="KW-0511">Multifunctional enzyme</keyword>
<evidence type="ECO:0000256" key="4">
    <source>
        <dbReference type="ARBA" id="ARBA00024679"/>
    </source>
</evidence>
<evidence type="ECO:0000256" key="3">
    <source>
        <dbReference type="ARBA" id="ARBA00023268"/>
    </source>
</evidence>
<proteinExistence type="inferred from homology"/>
<dbReference type="NCBIfam" id="TIGR00401">
    <property type="entry name" value="msrA"/>
    <property type="match status" value="1"/>
</dbReference>
<dbReference type="SUPFAM" id="SSF55068">
    <property type="entry name" value="Peptide methionine sulfoxide reductase"/>
    <property type="match status" value="1"/>
</dbReference>
<dbReference type="FunFam" id="3.30.1060.10:FF:000007">
    <property type="entry name" value="Peptide methionine sulfoxide reductase msrA/msrB"/>
    <property type="match status" value="1"/>
</dbReference>
<feature type="active site" evidence="9">
    <location>
        <position position="13"/>
    </location>
</feature>
<dbReference type="FunFam" id="2.170.150.20:FF:000003">
    <property type="entry name" value="Peptide methionine sulfoxide reductase MsrB"/>
    <property type="match status" value="1"/>
</dbReference>
<dbReference type="Proteomes" id="UP000486297">
    <property type="component" value="Unassembled WGS sequence"/>
</dbReference>